<dbReference type="PROSITE" id="PS51819">
    <property type="entry name" value="VOC"/>
    <property type="match status" value="1"/>
</dbReference>
<dbReference type="Proteomes" id="UP000750197">
    <property type="component" value="Unassembled WGS sequence"/>
</dbReference>
<feature type="domain" description="VOC" evidence="1">
    <location>
        <begin position="1"/>
        <end position="70"/>
    </location>
</feature>
<sequence length="77" mass="8952">MAPLFPQNPANCAIFLLLRLKQIERGSLDDWARRLEEKGVRITHRETWDTGSRSVYFEDPDGNVVELLEQGLWPLKD</sequence>
<name>A0A8J8CF10_9ARCH</name>
<dbReference type="Proteomes" id="UP000716004">
    <property type="component" value="Unassembled WGS sequence"/>
</dbReference>
<dbReference type="InterPro" id="IPR029068">
    <property type="entry name" value="Glyas_Bleomycin-R_OHBP_Dase"/>
</dbReference>
<evidence type="ECO:0000259" key="1">
    <source>
        <dbReference type="PROSITE" id="PS51819"/>
    </source>
</evidence>
<reference evidence="2" key="1">
    <citation type="submission" date="2021-04" db="EMBL/GenBank/DDBJ databases">
        <title>Genomic insights into ecological role and evolution of a novel Thermoplasmata order Candidatus Sysuiplasmatales.</title>
        <authorList>
            <person name="Yuan Y."/>
        </authorList>
    </citation>
    <scope>NUCLEOTIDE SEQUENCE</scope>
    <source>
        <strain evidence="3">TUT19-bin139</strain>
        <strain evidence="2">YP2-bin.285</strain>
    </source>
</reference>
<evidence type="ECO:0000313" key="4">
    <source>
        <dbReference type="Proteomes" id="UP000716004"/>
    </source>
</evidence>
<dbReference type="InterPro" id="IPR004360">
    <property type="entry name" value="Glyas_Fos-R_dOase_dom"/>
</dbReference>
<gene>
    <name evidence="2" type="ORF">J9259_09355</name>
    <name evidence="3" type="ORF">KIY12_08970</name>
</gene>
<dbReference type="AlphaFoldDB" id="A0A8J8CF10"/>
<protein>
    <submittedName>
        <fullName evidence="2">VOC family protein</fullName>
    </submittedName>
</protein>
<accession>A0A8J8CF10</accession>
<organism evidence="2 4">
    <name type="scientific">Candidatus Sysuiplasma superficiale</name>
    <dbReference type="NCBI Taxonomy" id="2823368"/>
    <lineage>
        <taxon>Archaea</taxon>
        <taxon>Methanobacteriati</taxon>
        <taxon>Thermoplasmatota</taxon>
        <taxon>Thermoplasmata</taxon>
        <taxon>Candidatus Sysuiplasmatales</taxon>
        <taxon>Candidatus Sysuiplasmataceae</taxon>
        <taxon>Candidatus Sysuiplasma</taxon>
    </lineage>
</organism>
<proteinExistence type="predicted"/>
<dbReference type="Pfam" id="PF00903">
    <property type="entry name" value="Glyoxalase"/>
    <property type="match status" value="1"/>
</dbReference>
<dbReference type="EMBL" id="JAGVSJ010000054">
    <property type="protein sequence ID" value="MBX8632700.1"/>
    <property type="molecule type" value="Genomic_DNA"/>
</dbReference>
<dbReference type="SUPFAM" id="SSF54593">
    <property type="entry name" value="Glyoxalase/Bleomycin resistance protein/Dihydroxybiphenyl dioxygenase"/>
    <property type="match status" value="1"/>
</dbReference>
<dbReference type="EMBL" id="JAHEAC010000108">
    <property type="protein sequence ID" value="MBX8644832.1"/>
    <property type="molecule type" value="Genomic_DNA"/>
</dbReference>
<evidence type="ECO:0000313" key="2">
    <source>
        <dbReference type="EMBL" id="MBX8632700.1"/>
    </source>
</evidence>
<dbReference type="InterPro" id="IPR037523">
    <property type="entry name" value="VOC_core"/>
</dbReference>
<dbReference type="Gene3D" id="3.10.180.10">
    <property type="entry name" value="2,3-Dihydroxybiphenyl 1,2-Dioxygenase, domain 1"/>
    <property type="match status" value="1"/>
</dbReference>
<evidence type="ECO:0000313" key="3">
    <source>
        <dbReference type="EMBL" id="MBX8644832.1"/>
    </source>
</evidence>
<comment type="caution">
    <text evidence="2">The sequence shown here is derived from an EMBL/GenBank/DDBJ whole genome shotgun (WGS) entry which is preliminary data.</text>
</comment>